<sequence>MVEALSSTLTKAKDEGLTKYSLHGNAINFHKEGNQFC</sequence>
<protein>
    <submittedName>
        <fullName evidence="1">Uncharacterized protein</fullName>
    </submittedName>
</protein>
<reference evidence="1" key="1">
    <citation type="submission" date="2014-09" db="EMBL/GenBank/DDBJ databases">
        <authorList>
            <person name="Magalhaes I.L.F."/>
            <person name="Oliveira U."/>
            <person name="Santos F.R."/>
            <person name="Vidigal T.H.D.A."/>
            <person name="Brescovit A.D."/>
            <person name="Santos A.J."/>
        </authorList>
    </citation>
    <scope>NUCLEOTIDE SEQUENCE</scope>
    <source>
        <tissue evidence="1">Shoot tissue taken approximately 20 cm above the soil surface</tissue>
    </source>
</reference>
<proteinExistence type="predicted"/>
<name>A0A0A8Z4Q4_ARUDO</name>
<organism evidence="1">
    <name type="scientific">Arundo donax</name>
    <name type="common">Giant reed</name>
    <name type="synonym">Donax arundinaceus</name>
    <dbReference type="NCBI Taxonomy" id="35708"/>
    <lineage>
        <taxon>Eukaryota</taxon>
        <taxon>Viridiplantae</taxon>
        <taxon>Streptophyta</taxon>
        <taxon>Embryophyta</taxon>
        <taxon>Tracheophyta</taxon>
        <taxon>Spermatophyta</taxon>
        <taxon>Magnoliopsida</taxon>
        <taxon>Liliopsida</taxon>
        <taxon>Poales</taxon>
        <taxon>Poaceae</taxon>
        <taxon>PACMAD clade</taxon>
        <taxon>Arundinoideae</taxon>
        <taxon>Arundineae</taxon>
        <taxon>Arundo</taxon>
    </lineage>
</organism>
<dbReference type="AlphaFoldDB" id="A0A0A8Z4Q4"/>
<reference evidence="1" key="2">
    <citation type="journal article" date="2015" name="Data Brief">
        <title>Shoot transcriptome of the giant reed, Arundo donax.</title>
        <authorList>
            <person name="Barrero R.A."/>
            <person name="Guerrero F.D."/>
            <person name="Moolhuijzen P."/>
            <person name="Goolsby J.A."/>
            <person name="Tidwell J."/>
            <person name="Bellgard S.E."/>
            <person name="Bellgard M.I."/>
        </authorList>
    </citation>
    <scope>NUCLEOTIDE SEQUENCE</scope>
    <source>
        <tissue evidence="1">Shoot tissue taken approximately 20 cm above the soil surface</tissue>
    </source>
</reference>
<accession>A0A0A8Z4Q4</accession>
<dbReference type="EMBL" id="GBRH01265252">
    <property type="protein sequence ID" value="JAD32643.1"/>
    <property type="molecule type" value="Transcribed_RNA"/>
</dbReference>
<evidence type="ECO:0000313" key="1">
    <source>
        <dbReference type="EMBL" id="JAD32643.1"/>
    </source>
</evidence>